<reference evidence="1 2" key="1">
    <citation type="journal article" date="2022" name="Hortic Res">
        <title>A haplotype resolved chromosomal level avocado genome allows analysis of novel avocado genes.</title>
        <authorList>
            <person name="Nath O."/>
            <person name="Fletcher S.J."/>
            <person name="Hayward A."/>
            <person name="Shaw L.M."/>
            <person name="Masouleh A.K."/>
            <person name="Furtado A."/>
            <person name="Henry R.J."/>
            <person name="Mitter N."/>
        </authorList>
    </citation>
    <scope>NUCLEOTIDE SEQUENCE [LARGE SCALE GENOMIC DNA]</scope>
    <source>
        <strain evidence="2">cv. Hass</strain>
    </source>
</reference>
<keyword evidence="2" id="KW-1185">Reference proteome</keyword>
<sequence length="1122" mass="125630">MEETIIDDCYKERSESIPVSKTSNLSIVERPSELGCADDQKVEEKCGHFSIRGYVAEVRKTDWKITWPFSVADDCNELDEDAHCLPPLWVSDFRWWRCPNCLRRIGTGADTDAGVLVNCFCNEVKDDFTCFCENSILKDHDDAPMLLDSSLSLRTNKHTSDLVLSKKPNFHECNAFKAVTIKLKGNELLKYHEQCNTRGGSLNVGFNIEVPTYMSNGTSQFCHKDNIRLGRSHLVKMKKKHDKVMANYGTSLGVVKDAKSDVPLTVVVGPSSELNSIGFYQSDHNSSENSEDLAGIGTRGQHIAGQLGTSTLHRKKPRKTRFLTDIIGSAVPGVPNKILIFNKDAEINSIHTAVNHSKAESDLSKDLDFHSGLKTSLVVHEDGKKHITSKQFSRTVRAADKSPSLMSWLKGTVGKVKINKKNGRGEPVAPVAFDSKSALDVSTGTILHPSQSDVGTQRSSRKVMASKKQKKMTRVEDEQLFLNHRRKSTSRKLKTNAGNAKCYSTNVVQSKSAEDALPGSRGHQDSNHRKAVLHKRKNKTHQTEDGTSTLMHWLKDSLDTSTCGPVTDLEGHQKASHEYEQRNSKTCEQDSSDDIPMEIVELMAKNQRERHLLNVEDTAGNSYNMQETNTNMKVPDMMDFTEVRRKEVPCFLHKKTSSVQKSQSSNAGSGRSTAGKKVGKPCKKWNCNPSCNCGKYNNIHLRMRQLEQSCAYKGFMPFSQCQEKPSSGVPVTVSDINSDRWSLTCKQFLEAYHKSRAAPQESSCGQTHYDELQIPSNSMQFDNNTPHRFDDLSHRCILCHCTNPLPKRNHINNNGNHDLEPNSPDPAHHLQKQIGEDVSDTDNRNIPGFAFCFMKQGYEYNSMMGPLDLCTNEAISAMNLLRLMDQGACSSTPADISVVRKQAIPLKKPEFSHNNHHKEFFGVENGVFRSGNSSMYPKSFEFFDQKHRQGSSCELLPPMCKIGELGSSLDDSTRNSSRSRTDRGFKSRLSNKTSSKFHRKGKTKGSLSSTQTRHPSSQRFLAKDENLGNAKKRVLSTSDFVGQSKINEMARSMKNCCMTEICATNRNPADFTIPGAENAYMIGREDLRFMDVFPSSDKLFVTTNIDGHKRRRTMKLTAIHGH</sequence>
<comment type="caution">
    <text evidence="1">The sequence shown here is derived from an EMBL/GenBank/DDBJ whole genome shotgun (WGS) entry which is preliminary data.</text>
</comment>
<gene>
    <name evidence="1" type="ORF">MRB53_017500</name>
</gene>
<proteinExistence type="predicted"/>
<dbReference type="Proteomes" id="UP001234297">
    <property type="component" value="Chromosome 5"/>
</dbReference>
<dbReference type="EMBL" id="CM056813">
    <property type="protein sequence ID" value="KAJ8640806.1"/>
    <property type="molecule type" value="Genomic_DNA"/>
</dbReference>
<organism evidence="1 2">
    <name type="scientific">Persea americana</name>
    <name type="common">Avocado</name>
    <dbReference type="NCBI Taxonomy" id="3435"/>
    <lineage>
        <taxon>Eukaryota</taxon>
        <taxon>Viridiplantae</taxon>
        <taxon>Streptophyta</taxon>
        <taxon>Embryophyta</taxon>
        <taxon>Tracheophyta</taxon>
        <taxon>Spermatophyta</taxon>
        <taxon>Magnoliopsida</taxon>
        <taxon>Magnoliidae</taxon>
        <taxon>Laurales</taxon>
        <taxon>Lauraceae</taxon>
        <taxon>Persea</taxon>
    </lineage>
</organism>
<name>A0ACC2M642_PERAE</name>
<accession>A0ACC2M642</accession>
<evidence type="ECO:0000313" key="2">
    <source>
        <dbReference type="Proteomes" id="UP001234297"/>
    </source>
</evidence>
<evidence type="ECO:0000313" key="1">
    <source>
        <dbReference type="EMBL" id="KAJ8640806.1"/>
    </source>
</evidence>
<protein>
    <submittedName>
        <fullName evidence="1">Uncharacterized protein</fullName>
    </submittedName>
</protein>